<comment type="catalytic activity">
    <reaction evidence="9">
        <text>diphosphate + H2O + H(+)(in) = 2 phosphate + 2 H(+)(out)</text>
        <dbReference type="Rhea" id="RHEA:13973"/>
        <dbReference type="ChEBI" id="CHEBI:15377"/>
        <dbReference type="ChEBI" id="CHEBI:15378"/>
        <dbReference type="ChEBI" id="CHEBI:33019"/>
        <dbReference type="ChEBI" id="CHEBI:43474"/>
        <dbReference type="EC" id="7.1.3.1"/>
    </reaction>
</comment>
<evidence type="ECO:0000256" key="7">
    <source>
        <dbReference type="ARBA" id="ARBA00023065"/>
    </source>
</evidence>
<feature type="transmembrane region" description="Helical" evidence="9">
    <location>
        <begin position="113"/>
        <end position="131"/>
    </location>
</feature>
<keyword evidence="9" id="KW-1003">Cell membrane</keyword>
<feature type="transmembrane region" description="Helical" evidence="9">
    <location>
        <begin position="221"/>
        <end position="240"/>
    </location>
</feature>
<keyword evidence="11" id="KW-1185">Reference proteome</keyword>
<dbReference type="RefSeq" id="WP_321544595.1">
    <property type="nucleotide sequence ID" value="NZ_JAXIVS010000002.1"/>
</dbReference>
<evidence type="ECO:0000256" key="8">
    <source>
        <dbReference type="ARBA" id="ARBA00023136"/>
    </source>
</evidence>
<evidence type="ECO:0000256" key="3">
    <source>
        <dbReference type="ARBA" id="ARBA00022692"/>
    </source>
</evidence>
<comment type="function">
    <text evidence="9">Proton pump that utilizes the energy of pyrophosphate hydrolysis as the driving force for proton movement across the membrane. Generates a proton motive force.</text>
</comment>
<dbReference type="HAMAP" id="MF_01129">
    <property type="entry name" value="PPase_energized_pump"/>
    <property type="match status" value="1"/>
</dbReference>
<reference evidence="10 11" key="1">
    <citation type="submission" date="2023-12" db="EMBL/GenBank/DDBJ databases">
        <title>the genome sequence of Hyalangium sp. s54d21.</title>
        <authorList>
            <person name="Zhang X."/>
        </authorList>
    </citation>
    <scope>NUCLEOTIDE SEQUENCE [LARGE SCALE GENOMIC DNA]</scope>
    <source>
        <strain evidence="11">s54d21</strain>
    </source>
</reference>
<protein>
    <recommendedName>
        <fullName evidence="9">K(+)-insensitive pyrophosphate-energized proton pump</fullName>
        <ecNumber evidence="9">7.1.3.1</ecNumber>
    </recommendedName>
    <alternativeName>
        <fullName evidence="9">Membrane-bound proton-translocating pyrophosphatase</fullName>
    </alternativeName>
    <alternativeName>
        <fullName evidence="9">Pyrophosphate-energized inorganic pyrophosphatase</fullName>
        <shortName evidence="9">H(+)-PPase</shortName>
    </alternativeName>
</protein>
<feature type="transmembrane region" description="Helical" evidence="9">
    <location>
        <begin position="188"/>
        <end position="215"/>
    </location>
</feature>
<dbReference type="GO" id="GO:0004427">
    <property type="term" value="F:inorganic diphosphate phosphatase activity"/>
    <property type="evidence" value="ECO:0007669"/>
    <property type="project" value="UniProtKB-EC"/>
</dbReference>
<feature type="site" description="Determinant of potassium independence" evidence="9">
    <location>
        <position position="562"/>
    </location>
</feature>
<dbReference type="NCBIfam" id="NF001950">
    <property type="entry name" value="PRK00733.1-1"/>
    <property type="match status" value="1"/>
</dbReference>
<comment type="cofactor">
    <cofactor evidence="9">
        <name>Mg(2+)</name>
        <dbReference type="ChEBI" id="CHEBI:18420"/>
    </cofactor>
</comment>
<feature type="transmembrane region" description="Helical" evidence="9">
    <location>
        <begin position="618"/>
        <end position="637"/>
    </location>
</feature>
<feature type="transmembrane region" description="Helical" evidence="9">
    <location>
        <begin position="773"/>
        <end position="794"/>
    </location>
</feature>
<comment type="caution">
    <text evidence="9">Lacks conserved residue(s) required for the propagation of feature annotation.</text>
</comment>
<keyword evidence="3 9" id="KW-0812">Transmembrane</keyword>
<feature type="transmembrane region" description="Helical" evidence="9">
    <location>
        <begin position="683"/>
        <end position="702"/>
    </location>
</feature>
<dbReference type="PIRSF" id="PIRSF001265">
    <property type="entry name" value="H+-PPase"/>
    <property type="match status" value="1"/>
</dbReference>
<dbReference type="PANTHER" id="PTHR31998">
    <property type="entry name" value="K(+)-INSENSITIVE PYROPHOSPHATE-ENERGIZED PROTON PUMP"/>
    <property type="match status" value="1"/>
</dbReference>
<comment type="subunit">
    <text evidence="9">Homodimer.</text>
</comment>
<accession>A0ABU5GYV1</accession>
<dbReference type="EC" id="7.1.3.1" evidence="9"/>
<evidence type="ECO:0000256" key="6">
    <source>
        <dbReference type="ARBA" id="ARBA00022989"/>
    </source>
</evidence>
<dbReference type="Proteomes" id="UP001291309">
    <property type="component" value="Unassembled WGS sequence"/>
</dbReference>
<keyword evidence="4 9" id="KW-0460">Magnesium</keyword>
<comment type="similarity">
    <text evidence="9">Belongs to the H(+)-translocating pyrophosphatase (TC 3.A.10) family. K(+)-insensitive subfamily.</text>
</comment>
<feature type="transmembrane region" description="Helical" evidence="9">
    <location>
        <begin position="484"/>
        <end position="505"/>
    </location>
</feature>
<dbReference type="EMBL" id="JAXIVS010000002">
    <property type="protein sequence ID" value="MDY7225869.1"/>
    <property type="molecule type" value="Genomic_DNA"/>
</dbReference>
<gene>
    <name evidence="9" type="primary">hppA</name>
    <name evidence="10" type="ORF">SYV04_05725</name>
</gene>
<name>A0ABU5GYV1_9BACT</name>
<keyword evidence="9" id="KW-0375">Hydrogen ion transport</keyword>
<dbReference type="Pfam" id="PF03030">
    <property type="entry name" value="H_PPase"/>
    <property type="match status" value="1"/>
</dbReference>
<comment type="subcellular location">
    <subcellularLocation>
        <location evidence="9">Cell membrane</location>
        <topology evidence="9">Multi-pass membrane protein</topology>
    </subcellularLocation>
    <subcellularLocation>
        <location evidence="1">Endomembrane system</location>
        <topology evidence="1">Multi-pass membrane protein</topology>
    </subcellularLocation>
</comment>
<keyword evidence="5 9" id="KW-1278">Translocase</keyword>
<evidence type="ECO:0000256" key="4">
    <source>
        <dbReference type="ARBA" id="ARBA00022842"/>
    </source>
</evidence>
<feature type="transmembrane region" description="Helical" evidence="9">
    <location>
        <begin position="394"/>
        <end position="416"/>
    </location>
</feature>
<evidence type="ECO:0000256" key="5">
    <source>
        <dbReference type="ARBA" id="ARBA00022967"/>
    </source>
</evidence>
<sequence>MTPTVSPLDALRKGVSGTVARVFGLVALLAGSTARASEADLVLPDFATKTFMNDALNGRQLLMAGIIVSVLGLVFGFLQYGQLKNLPVHKSMLEISELIYETCKTYLVTQGKFILGLWALLLVVMIGYFGFLQHMLSEAPAKLIAILFFSLIGIAGSYGVAWFGIRVNTFANSRTAFASLRGKPYPTYAIPLQAGMSIGMVLISTELLLMLIIMLFVPRDFAGPCFIGFAIGESLGASVLRIAGGIFTKIADIGSDLMKIVFKIKEDDARNPGVIADCTGDNAGDSVGPSADGFETYGVTGVALITFILLAVPPDFQVQLLVWVFVMRIVMVIASLLSYGVNGIIQGGKYKNADKMNFEHPLTFLVWLTSIVSVVLTFVVSYLLIPGLANDTTLWWKLSLIITCGTLAGAIIPEAIKVFTSTESRHVREVVTASREGGPSLNVISGLVAGNFSGYWMGIIIAGLMGAAYWVSTTVPADLMLAPAVFSFGLVAFGFLGMGPVTIAVDSYGPVTDNAQSVYELSLIENVPNVKEAVQKDFGFTPDFEKGKEYLEENDGAGNTFKATAKPVLIGTAVVGAATMIFSIIVLLVGQKDAVGNAIVGANGVPLLDSLKLANLSLLHAPFLLGLVTGGAIIYWFSGASMQAVSTGAYRAVEFIKANIKLEGVEKASVTDSKRVVEICTQYAQKGMINIFLGVFFSTLGFACLDEYFFIGYLISIAIFGLYQAVFMANAGGAWDNAKKLVETELRAKGTDLHAAAVVGDTVGDPFKDTSSVALNPVIKFTTLFGLLAVELAVELNSSGHGTVTRVLSAVFLALSVVFVYRSFYGMRIETPMRSEAVKS</sequence>
<feature type="transmembrane region" description="Helical" evidence="9">
    <location>
        <begin position="568"/>
        <end position="589"/>
    </location>
</feature>
<feature type="transmembrane region" description="Helical" evidence="9">
    <location>
        <begin position="320"/>
        <end position="341"/>
    </location>
</feature>
<evidence type="ECO:0000256" key="2">
    <source>
        <dbReference type="ARBA" id="ARBA00022448"/>
    </source>
</evidence>
<proteinExistence type="inferred from homology"/>
<keyword evidence="10" id="KW-0378">Hydrolase</keyword>
<feature type="transmembrane region" description="Helical" evidence="9">
    <location>
        <begin position="60"/>
        <end position="80"/>
    </location>
</feature>
<organism evidence="10 11">
    <name type="scientific">Hyalangium rubrum</name>
    <dbReference type="NCBI Taxonomy" id="3103134"/>
    <lineage>
        <taxon>Bacteria</taxon>
        <taxon>Pseudomonadati</taxon>
        <taxon>Myxococcota</taxon>
        <taxon>Myxococcia</taxon>
        <taxon>Myxococcales</taxon>
        <taxon>Cystobacterineae</taxon>
        <taxon>Archangiaceae</taxon>
        <taxon>Hyalangium</taxon>
    </lineage>
</organism>
<feature type="transmembrane region" description="Helical" evidence="9">
    <location>
        <begin position="806"/>
        <end position="825"/>
    </location>
</feature>
<evidence type="ECO:0000313" key="10">
    <source>
        <dbReference type="EMBL" id="MDY7225869.1"/>
    </source>
</evidence>
<keyword evidence="2 9" id="KW-0813">Transport</keyword>
<feature type="transmembrane region" description="Helical" evidence="9">
    <location>
        <begin position="708"/>
        <end position="731"/>
    </location>
</feature>
<keyword evidence="7 9" id="KW-0406">Ion transport</keyword>
<feature type="transmembrane region" description="Helical" evidence="9">
    <location>
        <begin position="454"/>
        <end position="472"/>
    </location>
</feature>
<evidence type="ECO:0000256" key="9">
    <source>
        <dbReference type="HAMAP-Rule" id="MF_01129"/>
    </source>
</evidence>
<dbReference type="InterPro" id="IPR004131">
    <property type="entry name" value="PPase-energised_H-pump"/>
</dbReference>
<evidence type="ECO:0000313" key="11">
    <source>
        <dbReference type="Proteomes" id="UP001291309"/>
    </source>
</evidence>
<keyword evidence="6 9" id="KW-1133">Transmembrane helix</keyword>
<evidence type="ECO:0000256" key="1">
    <source>
        <dbReference type="ARBA" id="ARBA00004127"/>
    </source>
</evidence>
<feature type="transmembrane region" description="Helical" evidence="9">
    <location>
        <begin position="143"/>
        <end position="167"/>
    </location>
</feature>
<feature type="transmembrane region" description="Helical" evidence="9">
    <location>
        <begin position="362"/>
        <end position="388"/>
    </location>
</feature>
<comment type="caution">
    <text evidence="10">The sequence shown here is derived from an EMBL/GenBank/DDBJ whole genome shotgun (WGS) entry which is preliminary data.</text>
</comment>
<keyword evidence="8 9" id="KW-0472">Membrane</keyword>